<dbReference type="EMBL" id="JAICCF010000001">
    <property type="protein sequence ID" value="MBW8683844.1"/>
    <property type="molecule type" value="Genomic_DNA"/>
</dbReference>
<accession>A0ABS7G872</accession>
<dbReference type="SUPFAM" id="SSF54593">
    <property type="entry name" value="Glyoxalase/Bleomycin resistance protein/Dihydroxybiphenyl dioxygenase"/>
    <property type="match status" value="1"/>
</dbReference>
<keyword evidence="3" id="KW-1185">Reference proteome</keyword>
<dbReference type="Gene3D" id="3.10.180.10">
    <property type="entry name" value="2,3-Dihydroxybiphenyl 1,2-Dioxygenase, domain 1"/>
    <property type="match status" value="1"/>
</dbReference>
<dbReference type="Proteomes" id="UP000812961">
    <property type="component" value="Unassembled WGS sequence"/>
</dbReference>
<evidence type="ECO:0000313" key="2">
    <source>
        <dbReference type="EMBL" id="MBW8683844.1"/>
    </source>
</evidence>
<organism evidence="2 3">
    <name type="scientific">Chitinophaga rhizophila</name>
    <dbReference type="NCBI Taxonomy" id="2866212"/>
    <lineage>
        <taxon>Bacteria</taxon>
        <taxon>Pseudomonadati</taxon>
        <taxon>Bacteroidota</taxon>
        <taxon>Chitinophagia</taxon>
        <taxon>Chitinophagales</taxon>
        <taxon>Chitinophagaceae</taxon>
        <taxon>Chitinophaga</taxon>
    </lineage>
</organism>
<dbReference type="RefSeq" id="WP_220249053.1">
    <property type="nucleotide sequence ID" value="NZ_JAICCF010000001.1"/>
</dbReference>
<dbReference type="InterPro" id="IPR029068">
    <property type="entry name" value="Glyas_Bleomycin-R_OHBP_Dase"/>
</dbReference>
<protein>
    <submittedName>
        <fullName evidence="2">VOC family protein</fullName>
    </submittedName>
</protein>
<proteinExistence type="predicted"/>
<gene>
    <name evidence="2" type="ORF">K1Y79_05815</name>
</gene>
<feature type="domain" description="VOC" evidence="1">
    <location>
        <begin position="2"/>
        <end position="124"/>
    </location>
</feature>
<comment type="caution">
    <text evidence="2">The sequence shown here is derived from an EMBL/GenBank/DDBJ whole genome shotgun (WGS) entry which is preliminary data.</text>
</comment>
<dbReference type="InterPro" id="IPR004360">
    <property type="entry name" value="Glyas_Fos-R_dOase_dom"/>
</dbReference>
<evidence type="ECO:0000259" key="1">
    <source>
        <dbReference type="PROSITE" id="PS51819"/>
    </source>
</evidence>
<evidence type="ECO:0000313" key="3">
    <source>
        <dbReference type="Proteomes" id="UP000812961"/>
    </source>
</evidence>
<dbReference type="Pfam" id="PF00903">
    <property type="entry name" value="Glyoxalase"/>
    <property type="match status" value="1"/>
</dbReference>
<reference evidence="2 3" key="1">
    <citation type="submission" date="2021-08" db="EMBL/GenBank/DDBJ databases">
        <title>The genome sequence of Chitinophaga sp. B61.</title>
        <authorList>
            <person name="Zhang X."/>
        </authorList>
    </citation>
    <scope>NUCLEOTIDE SEQUENCE [LARGE SCALE GENOMIC DNA]</scope>
    <source>
        <strain evidence="2 3">B61</strain>
    </source>
</reference>
<name>A0ABS7G872_9BACT</name>
<dbReference type="PROSITE" id="PS51819">
    <property type="entry name" value="VOC"/>
    <property type="match status" value="1"/>
</dbReference>
<sequence>MHIDHTTIRTDQLEEPRDFLISVFGLREGPRPESIARTIRGYWLYWKDAPLIHLIAATADYERNGQQPAEAIDHTAFVLDDYEAFRQHLTNLGIRFSVKDLPEIGVRRIFLRTPAGILLETIFKDRS</sequence>
<dbReference type="InterPro" id="IPR037523">
    <property type="entry name" value="VOC_core"/>
</dbReference>